<sequence>MQSSRTTIERYFDAPVRRFGPPGLQAGLSRLKAVAIVAGVFAGGPAATIHAASAAEAYPDSRPQAVAQVQAPAQAARKGEAGPSVRTGVAQADLGRRDQPGARRGAAVPAGVGIRDDGARFADLPAQGAPRLRSAADYGDQFLPAGPYASRTPAHGEAGYAPPESFAAAARSRNPDPAGSVFLASTGDYVFRPDLRSESIQVGRDVVENVFAASQLVGIDPAFVMALSWRSSAAAENGALPTTGMKVDGMFAYGEQRFLEEVSRWGSSLGMQDVVDGIRRTPQGQLVAVGHARDAVDGLRRDIHASAMLGAANAKSARAFLVQSGLDRTNAADVLVAIQFGSDVALNLVRARMTNPHQPMAGPLADVVAGMGLPPADPAGHAWTVASFNEATDFHLRAEMRAFAPMRGMTLAEQHRPASPQDASYSPGLR</sequence>
<evidence type="ECO:0000313" key="3">
    <source>
        <dbReference type="Proteomes" id="UP000009081"/>
    </source>
</evidence>
<protein>
    <submittedName>
        <fullName evidence="2">Uncharacterized protein</fullName>
    </submittedName>
</protein>
<dbReference type="AlphaFoldDB" id="C5B6I4"/>
<dbReference type="Proteomes" id="UP000009081">
    <property type="component" value="Plasmid megaplasmid"/>
</dbReference>
<geneLocation type="plasmid" evidence="2 3">
    <name>megaplasmid</name>
</geneLocation>
<proteinExistence type="predicted"/>
<keyword evidence="2" id="KW-0614">Plasmid</keyword>
<organism evidence="2 3">
    <name type="scientific">Methylorubrum extorquens (strain ATCC 14718 / DSM 1338 / JCM 2805 / NCIMB 9133 / AM1)</name>
    <name type="common">Methylobacterium extorquens</name>
    <dbReference type="NCBI Taxonomy" id="272630"/>
    <lineage>
        <taxon>Bacteria</taxon>
        <taxon>Pseudomonadati</taxon>
        <taxon>Pseudomonadota</taxon>
        <taxon>Alphaproteobacteria</taxon>
        <taxon>Hyphomicrobiales</taxon>
        <taxon>Methylobacteriaceae</taxon>
        <taxon>Methylorubrum</taxon>
    </lineage>
</organism>
<keyword evidence="3" id="KW-1185">Reference proteome</keyword>
<evidence type="ECO:0000256" key="1">
    <source>
        <dbReference type="SAM" id="MobiDB-lite"/>
    </source>
</evidence>
<feature type="region of interest" description="Disordered" evidence="1">
    <location>
        <begin position="411"/>
        <end position="430"/>
    </location>
</feature>
<dbReference type="HOGENOM" id="CLU_637456_0_0_5"/>
<gene>
    <name evidence="2" type="ordered locus">MexAM1_META2p1328</name>
</gene>
<name>C5B6I4_METEA</name>
<dbReference type="RefSeq" id="WP_012754343.1">
    <property type="nucleotide sequence ID" value="NC_012811.1"/>
</dbReference>
<dbReference type="KEGG" id="mea:Mex_2p1328"/>
<dbReference type="Gene3D" id="1.10.530.10">
    <property type="match status" value="1"/>
</dbReference>
<dbReference type="EMBL" id="CP001511">
    <property type="protein sequence ID" value="ACS44066.1"/>
    <property type="molecule type" value="Genomic_DNA"/>
</dbReference>
<accession>C5B6I4</accession>
<reference evidence="2 3" key="1">
    <citation type="journal article" date="2009" name="PLoS ONE">
        <title>Methylobacterium genome sequences: a reference blueprint to investigate microbial metabolism of C1 compounds from natural and industrial sources.</title>
        <authorList>
            <person name="Vuilleumier S."/>
            <person name="Chistoserdova L."/>
            <person name="Lee M.-C."/>
            <person name="Bringel F."/>
            <person name="Lajus A."/>
            <person name="Zhou Y."/>
            <person name="Gourion B."/>
            <person name="Barbe V."/>
            <person name="Chang J."/>
            <person name="Cruveiller S."/>
            <person name="Dossat C."/>
            <person name="Gillett W."/>
            <person name="Gruffaz C."/>
            <person name="Haugen E."/>
            <person name="Hourcade E."/>
            <person name="Levy R."/>
            <person name="Mangenot S."/>
            <person name="Muller E."/>
            <person name="Nadalig T."/>
            <person name="Pagni M."/>
            <person name="Penny C."/>
            <person name="Peyraud R."/>
            <person name="Robinson D.G."/>
            <person name="Roche D."/>
            <person name="Rouy Z."/>
            <person name="Saenampechek C."/>
            <person name="Salvignol G."/>
            <person name="Vallenet D."/>
            <person name="Wu Z."/>
            <person name="Marx C.J."/>
            <person name="Vorholt J.A."/>
            <person name="Olson M.V."/>
            <person name="Kaul R."/>
            <person name="Weissenbach J."/>
            <person name="Medigue C."/>
            <person name="Lidstrom M.E."/>
        </authorList>
    </citation>
    <scope>NUCLEOTIDE SEQUENCE [LARGE SCALE GENOMIC DNA]</scope>
    <source>
        <strain evidence="3">ATCC 14718 / DSM 1338 / JCM 2805 / NCIMB 9133 / AM1</strain>
    </source>
</reference>
<evidence type="ECO:0000313" key="2">
    <source>
        <dbReference type="EMBL" id="ACS44066.1"/>
    </source>
</evidence>